<dbReference type="PANTHER" id="PTHR12277">
    <property type="entry name" value="ALPHA/BETA HYDROLASE DOMAIN-CONTAINING PROTEIN"/>
    <property type="match status" value="1"/>
</dbReference>
<dbReference type="Gene3D" id="3.40.50.1820">
    <property type="entry name" value="alpha/beta hydrolase"/>
    <property type="match status" value="1"/>
</dbReference>
<reference evidence="1 2" key="1">
    <citation type="submission" date="2019-07" db="EMBL/GenBank/DDBJ databases">
        <title>Draft genome for Aliikangiella sp. M105.</title>
        <authorList>
            <person name="Wang G."/>
        </authorList>
    </citation>
    <scope>NUCLEOTIDE SEQUENCE [LARGE SCALE GENOMIC DNA]</scope>
    <source>
        <strain evidence="1 2">M105</strain>
    </source>
</reference>
<proteinExistence type="predicted"/>
<keyword evidence="2" id="KW-1185">Reference proteome</keyword>
<dbReference type="EMBL" id="VIKS01000009">
    <property type="protein sequence ID" value="TQV86933.1"/>
    <property type="molecule type" value="Genomic_DNA"/>
</dbReference>
<comment type="caution">
    <text evidence="1">The sequence shown here is derived from an EMBL/GenBank/DDBJ whole genome shotgun (WGS) entry which is preliminary data.</text>
</comment>
<organism evidence="1 2">
    <name type="scientific">Aliikangiella coralliicola</name>
    <dbReference type="NCBI Taxonomy" id="2592383"/>
    <lineage>
        <taxon>Bacteria</taxon>
        <taxon>Pseudomonadati</taxon>
        <taxon>Pseudomonadota</taxon>
        <taxon>Gammaproteobacteria</taxon>
        <taxon>Oceanospirillales</taxon>
        <taxon>Pleioneaceae</taxon>
        <taxon>Aliikangiella</taxon>
    </lineage>
</organism>
<gene>
    <name evidence="1" type="ORF">FLL46_14050</name>
</gene>
<accession>A0A545UBY0</accession>
<evidence type="ECO:0000313" key="1">
    <source>
        <dbReference type="EMBL" id="TQV86933.1"/>
    </source>
</evidence>
<dbReference type="AlphaFoldDB" id="A0A545UBY0"/>
<name>A0A545UBY0_9GAMM</name>
<dbReference type="RefSeq" id="WP_142894427.1">
    <property type="nucleotide sequence ID" value="NZ_ML660165.1"/>
</dbReference>
<dbReference type="SUPFAM" id="SSF53474">
    <property type="entry name" value="alpha/beta-Hydrolases"/>
    <property type="match status" value="1"/>
</dbReference>
<dbReference type="Proteomes" id="UP000315439">
    <property type="component" value="Unassembled WGS sequence"/>
</dbReference>
<dbReference type="InterPro" id="IPR029058">
    <property type="entry name" value="AB_hydrolase_fold"/>
</dbReference>
<dbReference type="PANTHER" id="PTHR12277:SF81">
    <property type="entry name" value="PROTEIN ABHD13"/>
    <property type="match status" value="1"/>
</dbReference>
<dbReference type="OrthoDB" id="9798884at2"/>
<evidence type="ECO:0000313" key="2">
    <source>
        <dbReference type="Proteomes" id="UP000315439"/>
    </source>
</evidence>
<sequence length="251" mass="28386">MKSILIILVISYILLCLLLFLFQRSFLYFPQSAGEVTGIPEVSFNHRGLKLSGWVVNPNNNAAIIYYGGNAESVENNIEFFRRVTPDYTVYLIPYRGYGKNGGEPTESNLYADALFVYDEVQAQHSSISLIGRSLGSGVATYVAANRDIAKLILVTPYDSIENVAKSHYRIFPVSLLITDKYLSVERAPDIEKPTLLLVAEHDQVIPRERSDNLARHISQKFLTQVIIDRAGHNDISFYPEYSESIQRFLE</sequence>
<protein>
    <submittedName>
        <fullName evidence="1">Lysophospholipase</fullName>
    </submittedName>
</protein>